<organism evidence="1 2">
    <name type="scientific">Persea americana</name>
    <name type="common">Avocado</name>
    <dbReference type="NCBI Taxonomy" id="3435"/>
    <lineage>
        <taxon>Eukaryota</taxon>
        <taxon>Viridiplantae</taxon>
        <taxon>Streptophyta</taxon>
        <taxon>Embryophyta</taxon>
        <taxon>Tracheophyta</taxon>
        <taxon>Spermatophyta</taxon>
        <taxon>Magnoliopsida</taxon>
        <taxon>Magnoliidae</taxon>
        <taxon>Laurales</taxon>
        <taxon>Lauraceae</taxon>
        <taxon>Persea</taxon>
    </lineage>
</organism>
<comment type="caution">
    <text evidence="1">The sequence shown here is derived from an EMBL/GenBank/DDBJ whole genome shotgun (WGS) entry which is preliminary data.</text>
</comment>
<reference evidence="1 2" key="1">
    <citation type="journal article" date="2022" name="Hortic Res">
        <title>A haplotype resolved chromosomal level avocado genome allows analysis of novel avocado genes.</title>
        <authorList>
            <person name="Nath O."/>
            <person name="Fletcher S.J."/>
            <person name="Hayward A."/>
            <person name="Shaw L.M."/>
            <person name="Masouleh A.K."/>
            <person name="Furtado A."/>
            <person name="Henry R.J."/>
            <person name="Mitter N."/>
        </authorList>
    </citation>
    <scope>NUCLEOTIDE SEQUENCE [LARGE SCALE GENOMIC DNA]</scope>
    <source>
        <strain evidence="2">cv. Hass</strain>
    </source>
</reference>
<dbReference type="EMBL" id="CM056814">
    <property type="protein sequence ID" value="KAJ8626267.1"/>
    <property type="molecule type" value="Genomic_DNA"/>
</dbReference>
<name>A0ACC2KZK2_PERAE</name>
<dbReference type="Proteomes" id="UP001234297">
    <property type="component" value="Chromosome 6"/>
</dbReference>
<proteinExistence type="predicted"/>
<evidence type="ECO:0000313" key="2">
    <source>
        <dbReference type="Proteomes" id="UP001234297"/>
    </source>
</evidence>
<keyword evidence="2" id="KW-1185">Reference proteome</keyword>
<sequence length="68" mass="7729">MSLYATLQSTPKVAGGLAISEDSRQKFDYQDYTIHLNCGVSPFRRYENTVAVDCLYSYCYIIFNAGRC</sequence>
<gene>
    <name evidence="1" type="ORF">MRB53_019574</name>
</gene>
<evidence type="ECO:0000313" key="1">
    <source>
        <dbReference type="EMBL" id="KAJ8626267.1"/>
    </source>
</evidence>
<accession>A0ACC2KZK2</accession>
<protein>
    <submittedName>
        <fullName evidence="1">Uncharacterized protein</fullName>
    </submittedName>
</protein>